<organism evidence="9 10">
    <name type="scientific">Triparma laevis f. longispina</name>
    <dbReference type="NCBI Taxonomy" id="1714387"/>
    <lineage>
        <taxon>Eukaryota</taxon>
        <taxon>Sar</taxon>
        <taxon>Stramenopiles</taxon>
        <taxon>Ochrophyta</taxon>
        <taxon>Bolidophyceae</taxon>
        <taxon>Parmales</taxon>
        <taxon>Triparmaceae</taxon>
        <taxon>Triparma</taxon>
    </lineage>
</organism>
<evidence type="ECO:0000313" key="10">
    <source>
        <dbReference type="Proteomes" id="UP001165122"/>
    </source>
</evidence>
<evidence type="ECO:0000259" key="6">
    <source>
        <dbReference type="Pfam" id="PF04811"/>
    </source>
</evidence>
<dbReference type="GO" id="GO:0070971">
    <property type="term" value="C:endoplasmic reticulum exit site"/>
    <property type="evidence" value="ECO:0007669"/>
    <property type="project" value="TreeGrafter"/>
</dbReference>
<dbReference type="Gene3D" id="3.40.50.410">
    <property type="entry name" value="von Willebrand factor, type A domain"/>
    <property type="match status" value="1"/>
</dbReference>
<dbReference type="InterPro" id="IPR006896">
    <property type="entry name" value="Sec23/24_trunk_dom"/>
</dbReference>
<keyword evidence="10" id="KW-1185">Reference proteome</keyword>
<dbReference type="InterPro" id="IPR050550">
    <property type="entry name" value="SEC23_SEC24_subfamily"/>
</dbReference>
<feature type="domain" description="Sec23/Sec24 trunk" evidence="6">
    <location>
        <begin position="256"/>
        <end position="504"/>
    </location>
</feature>
<evidence type="ECO:0000256" key="3">
    <source>
        <dbReference type="ARBA" id="ARBA00022927"/>
    </source>
</evidence>
<dbReference type="GO" id="GO:0000149">
    <property type="term" value="F:SNARE binding"/>
    <property type="evidence" value="ECO:0007669"/>
    <property type="project" value="TreeGrafter"/>
</dbReference>
<dbReference type="GO" id="GO:0030127">
    <property type="term" value="C:COPII vesicle coat"/>
    <property type="evidence" value="ECO:0007669"/>
    <property type="project" value="InterPro"/>
</dbReference>
<dbReference type="AlphaFoldDB" id="A0A9W7C477"/>
<dbReference type="InterPro" id="IPR029006">
    <property type="entry name" value="ADF-H/Gelsolin-like_dom_sf"/>
</dbReference>
<dbReference type="Pfam" id="PF08033">
    <property type="entry name" value="Sec23_BS"/>
    <property type="match status" value="1"/>
</dbReference>
<keyword evidence="2" id="KW-0813">Transport</keyword>
<dbReference type="InterPro" id="IPR006895">
    <property type="entry name" value="Znf_Sec23_Sec24"/>
</dbReference>
<accession>A0A9W7C477</accession>
<dbReference type="InterPro" id="IPR036174">
    <property type="entry name" value="Znf_Sec23_Sec24_sf"/>
</dbReference>
<feature type="domain" description="Sec23/Sec24 helical" evidence="7">
    <location>
        <begin position="660"/>
        <end position="726"/>
    </location>
</feature>
<comment type="similarity">
    <text evidence="1">Belongs to the SEC23/SEC24 family. SEC24 subfamily.</text>
</comment>
<evidence type="ECO:0000256" key="4">
    <source>
        <dbReference type="SAM" id="MobiDB-lite"/>
    </source>
</evidence>
<dbReference type="InterPro" id="IPR036180">
    <property type="entry name" value="Gelsolin-like_dom_sf"/>
</dbReference>
<evidence type="ECO:0000256" key="2">
    <source>
        <dbReference type="ARBA" id="ARBA00022448"/>
    </source>
</evidence>
<feature type="compositionally biased region" description="Polar residues" evidence="4">
    <location>
        <begin position="71"/>
        <end position="82"/>
    </location>
</feature>
<dbReference type="InterPro" id="IPR012990">
    <property type="entry name" value="Beta-sandwich_Sec23_24"/>
</dbReference>
<feature type="domain" description="Zinc finger Sec23/Sec24-type" evidence="5">
    <location>
        <begin position="181"/>
        <end position="219"/>
    </location>
</feature>
<gene>
    <name evidence="9" type="ORF">TrLO_g14210</name>
</gene>
<dbReference type="InterPro" id="IPR036465">
    <property type="entry name" value="vWFA_dom_sf"/>
</dbReference>
<dbReference type="GO" id="GO:0008270">
    <property type="term" value="F:zinc ion binding"/>
    <property type="evidence" value="ECO:0007669"/>
    <property type="project" value="InterPro"/>
</dbReference>
<dbReference type="PANTHER" id="PTHR13803:SF4">
    <property type="entry name" value="SECRETORY 24CD, ISOFORM C"/>
    <property type="match status" value="1"/>
</dbReference>
<proteinExistence type="inferred from homology"/>
<comment type="caution">
    <text evidence="9">The sequence shown here is derived from an EMBL/GenBank/DDBJ whole genome shotgun (WGS) entry which is preliminary data.</text>
</comment>
<name>A0A9W7C477_9STRA</name>
<feature type="region of interest" description="Disordered" evidence="4">
    <location>
        <begin position="724"/>
        <end position="743"/>
    </location>
</feature>
<dbReference type="Gene3D" id="1.20.120.730">
    <property type="entry name" value="Sec23/Sec24 helical domain"/>
    <property type="match status" value="1"/>
</dbReference>
<dbReference type="InterPro" id="IPR036175">
    <property type="entry name" value="Sec23/24_helical_dom_sf"/>
</dbReference>
<evidence type="ECO:0000259" key="5">
    <source>
        <dbReference type="Pfam" id="PF04810"/>
    </source>
</evidence>
<dbReference type="GO" id="GO:0090110">
    <property type="term" value="P:COPII-coated vesicle cargo loading"/>
    <property type="evidence" value="ECO:0007669"/>
    <property type="project" value="TreeGrafter"/>
</dbReference>
<feature type="domain" description="Sec23/Sec24 beta-sandwich" evidence="8">
    <location>
        <begin position="529"/>
        <end position="614"/>
    </location>
</feature>
<dbReference type="SUPFAM" id="SSF82754">
    <property type="entry name" value="C-terminal, gelsolin-like domain of Sec23/24"/>
    <property type="match status" value="1"/>
</dbReference>
<dbReference type="OrthoDB" id="49016at2759"/>
<protein>
    <submittedName>
        <fullName evidence="9">Uncharacterized protein</fullName>
    </submittedName>
</protein>
<dbReference type="Pfam" id="PF04811">
    <property type="entry name" value="Sec23_trunk"/>
    <property type="match status" value="1"/>
</dbReference>
<feature type="compositionally biased region" description="Polar residues" evidence="4">
    <location>
        <begin position="724"/>
        <end position="734"/>
    </location>
</feature>
<feature type="region of interest" description="Disordered" evidence="4">
    <location>
        <begin position="71"/>
        <end position="95"/>
    </location>
</feature>
<dbReference type="Pfam" id="PF04810">
    <property type="entry name" value="zf-Sec23_Sec24"/>
    <property type="match status" value="1"/>
</dbReference>
<keyword evidence="3" id="KW-0653">Protein transport</keyword>
<evidence type="ECO:0000259" key="8">
    <source>
        <dbReference type="Pfam" id="PF08033"/>
    </source>
</evidence>
<dbReference type="SUPFAM" id="SSF81811">
    <property type="entry name" value="Helical domain of Sec23/24"/>
    <property type="match status" value="1"/>
</dbReference>
<dbReference type="SUPFAM" id="SSF81995">
    <property type="entry name" value="beta-sandwich domain of Sec23/24"/>
    <property type="match status" value="1"/>
</dbReference>
<dbReference type="InterPro" id="IPR006900">
    <property type="entry name" value="Sec23/24_helical_dom"/>
</dbReference>
<dbReference type="Gene3D" id="2.30.30.380">
    <property type="entry name" value="Zn-finger domain of Sec23/24"/>
    <property type="match status" value="1"/>
</dbReference>
<dbReference type="Proteomes" id="UP001165122">
    <property type="component" value="Unassembled WGS sequence"/>
</dbReference>
<evidence type="ECO:0000259" key="7">
    <source>
        <dbReference type="Pfam" id="PF04815"/>
    </source>
</evidence>
<dbReference type="Gene3D" id="3.40.20.10">
    <property type="entry name" value="Severin"/>
    <property type="match status" value="1"/>
</dbReference>
<dbReference type="EMBL" id="BRXW01000001">
    <property type="protein sequence ID" value="GMH98902.1"/>
    <property type="molecule type" value="Genomic_DNA"/>
</dbReference>
<evidence type="ECO:0000313" key="9">
    <source>
        <dbReference type="EMBL" id="GMH98902.1"/>
    </source>
</evidence>
<dbReference type="SUPFAM" id="SSF53300">
    <property type="entry name" value="vWA-like"/>
    <property type="match status" value="1"/>
</dbReference>
<dbReference type="GO" id="GO:0006886">
    <property type="term" value="P:intracellular protein transport"/>
    <property type="evidence" value="ECO:0007669"/>
    <property type="project" value="InterPro"/>
</dbReference>
<dbReference type="PANTHER" id="PTHR13803">
    <property type="entry name" value="SEC24-RELATED PROTEIN"/>
    <property type="match status" value="1"/>
</dbReference>
<dbReference type="Gene3D" id="2.60.40.1670">
    <property type="entry name" value="beta-sandwich domain of Sec23/24"/>
    <property type="match status" value="1"/>
</dbReference>
<dbReference type="Pfam" id="PF04815">
    <property type="entry name" value="Sec23_helical"/>
    <property type="match status" value="1"/>
</dbReference>
<reference evidence="10" key="1">
    <citation type="journal article" date="2023" name="Commun. Biol.">
        <title>Genome analysis of Parmales, the sister group of diatoms, reveals the evolutionary specialization of diatoms from phago-mixotrophs to photoautotrophs.</title>
        <authorList>
            <person name="Ban H."/>
            <person name="Sato S."/>
            <person name="Yoshikawa S."/>
            <person name="Yamada K."/>
            <person name="Nakamura Y."/>
            <person name="Ichinomiya M."/>
            <person name="Sato N."/>
            <person name="Blanc-Mathieu R."/>
            <person name="Endo H."/>
            <person name="Kuwata A."/>
            <person name="Ogata H."/>
        </authorList>
    </citation>
    <scope>NUCLEOTIDE SEQUENCE [LARGE SCALE GENOMIC DNA]</scope>
    <source>
        <strain evidence="10">NIES 3700</strain>
    </source>
</reference>
<dbReference type="SUPFAM" id="SSF82919">
    <property type="entry name" value="Zn-finger domain of Sec23/24"/>
    <property type="match status" value="1"/>
</dbReference>
<sequence length="938" mass="102596">MEVLRRQRLIKRLRRYLLRLCASYKFCAASTDVSGTAYYNFCIASVFPSSASSADDVPKASTDVSGTSYKFRTASSRSNPSQVPRAPSKSDNNNAAKEIYRPRSAVVASPVLLPPLASACEFVVVDDGNASPRLLRPTTYAFPTTKKISKDSGIPLALLVTPFADCPSCEEVPVIKNQKEPLRCHRCHAYLNPWVKWSVDGSSWECNMCSTSNNTPQWYQQQAYVNSSSAGMYDQMYGTVDVQVGDAYCTRPPVKAMHLFAIDCSDPLTLDMGLEAVRAAAVALGEKYAAVPVKPTVGFFVFDAIMRFFRVRGEEVSLEVVPDAKDSPFAGLPAVSFCYPVDVDGLKKLDMIMKSVKKFIEKTPPPRSSVRLSCGGAAIAALHDACDVSGGKGYLISCGRPKFGKGALRARENMNFYTDRDEEVDLFKPLKMVSSTSKPNLDKEAAEFYEALSESMAKSQVCLDIFTCPEPEGNQPGKEQDYCDSATLSKLCARTGGQYHLLKNCPTAAFAEALQFEVLRSATRNSGNEAIVKVRTSQGIMVKGFLSPCGVTHTHAGSCEIEMAACDADKSICVELELEGNGIKINSMAFFQAATLFTDAGGVRTVRISTLAVPSATEVQDVFRSSDMDSIACVLARKAVDELGFVGAVESSTFAGLGSSSSSKGSLLKARELLITECVKILACYRKNTVASQSPKGQLILPETLKLLPLFILSMLKSTAVRSSVPRNRTNRNAPPSPRVDERAHRIYQTACSTPSYAFPFAHPQLFSILDMGNDAGLLFIPKIDEKKSGTVKQEVLDESVKPFIKLPGSLHPSMSTMTLEGIYLMDCVDSMYIYVGRMVPPETLQELFEVTSVNNENVPKHFSEGSDLGHRLTAIIKELRRGRMVYGPVKLIFQGHPLTVNDESEFLALLVDDNTSHEVSYVDFLCAIHRKIQNELI</sequence>
<evidence type="ECO:0000256" key="1">
    <source>
        <dbReference type="ARBA" id="ARBA00008334"/>
    </source>
</evidence>